<evidence type="ECO:0000313" key="2">
    <source>
        <dbReference type="Proteomes" id="UP001162131"/>
    </source>
</evidence>
<sequence length="265" mass="30797">MLPARANFNTDTQILNSLKALLNNYTTLKAALSSNKFQTPTKEKQLDSSNASILECLSTDSEASFLSQAESTSKPSKSKLKLGKPLLIHNLTDRYYSIDQCWTIDLVFSEIYSNYKKTTYVRSLSGDQEVHIVAIRQFFLDCYVCDQFFLNMLMSPISNLIWVKNEDFFKAIEGANKNSPYFLSIKKFGKERKRIFQLQRMLFFFCFVEYETGKNLGRESLLKVLDMVERRIKPQLEMWVDLIMKKAQRPKEKLSFEDFKSIIIG</sequence>
<proteinExistence type="predicted"/>
<dbReference type="Proteomes" id="UP001162131">
    <property type="component" value="Unassembled WGS sequence"/>
</dbReference>
<organism evidence="1 2">
    <name type="scientific">Blepharisma stoltei</name>
    <dbReference type="NCBI Taxonomy" id="1481888"/>
    <lineage>
        <taxon>Eukaryota</taxon>
        <taxon>Sar</taxon>
        <taxon>Alveolata</taxon>
        <taxon>Ciliophora</taxon>
        <taxon>Postciliodesmatophora</taxon>
        <taxon>Heterotrichea</taxon>
        <taxon>Heterotrichida</taxon>
        <taxon>Blepharismidae</taxon>
        <taxon>Blepharisma</taxon>
    </lineage>
</organism>
<keyword evidence="2" id="KW-1185">Reference proteome</keyword>
<accession>A0AAU9ID75</accession>
<comment type="caution">
    <text evidence="1">The sequence shown here is derived from an EMBL/GenBank/DDBJ whole genome shotgun (WGS) entry which is preliminary data.</text>
</comment>
<dbReference type="AlphaFoldDB" id="A0AAU9ID75"/>
<evidence type="ECO:0000313" key="1">
    <source>
        <dbReference type="EMBL" id="CAG9311242.1"/>
    </source>
</evidence>
<dbReference type="EMBL" id="CAJZBQ010000004">
    <property type="protein sequence ID" value="CAG9311242.1"/>
    <property type="molecule type" value="Genomic_DNA"/>
</dbReference>
<gene>
    <name evidence="1" type="ORF">BSTOLATCC_MIC3534</name>
</gene>
<protein>
    <recommendedName>
        <fullName evidence="3">Maturase K</fullName>
    </recommendedName>
</protein>
<reference evidence="1" key="1">
    <citation type="submission" date="2021-09" db="EMBL/GenBank/DDBJ databases">
        <authorList>
            <consortium name="AG Swart"/>
            <person name="Singh M."/>
            <person name="Singh A."/>
            <person name="Seah K."/>
            <person name="Emmerich C."/>
        </authorList>
    </citation>
    <scope>NUCLEOTIDE SEQUENCE</scope>
    <source>
        <strain evidence="1">ATCC30299</strain>
    </source>
</reference>
<name>A0AAU9ID75_9CILI</name>
<evidence type="ECO:0008006" key="3">
    <source>
        <dbReference type="Google" id="ProtNLM"/>
    </source>
</evidence>